<dbReference type="Gene3D" id="1.25.40.20">
    <property type="entry name" value="Ankyrin repeat-containing domain"/>
    <property type="match status" value="1"/>
</dbReference>
<organism evidence="4 5">
    <name type="scientific">Algoriphagus iocasae</name>
    <dbReference type="NCBI Taxonomy" id="1836499"/>
    <lineage>
        <taxon>Bacteria</taxon>
        <taxon>Pseudomonadati</taxon>
        <taxon>Bacteroidota</taxon>
        <taxon>Cytophagia</taxon>
        <taxon>Cytophagales</taxon>
        <taxon>Cyclobacteriaceae</taxon>
        <taxon>Algoriphagus</taxon>
    </lineage>
</organism>
<evidence type="ECO:0000313" key="4">
    <source>
        <dbReference type="EMBL" id="MBB6326977.1"/>
    </source>
</evidence>
<dbReference type="InterPro" id="IPR036770">
    <property type="entry name" value="Ankyrin_rpt-contain_sf"/>
</dbReference>
<dbReference type="EMBL" id="JACIJO010000002">
    <property type="protein sequence ID" value="MBB6326977.1"/>
    <property type="molecule type" value="Genomic_DNA"/>
</dbReference>
<feature type="repeat" description="ANK" evidence="3">
    <location>
        <begin position="122"/>
        <end position="154"/>
    </location>
</feature>
<reference evidence="4 5" key="1">
    <citation type="submission" date="2020-08" db="EMBL/GenBank/DDBJ databases">
        <title>Genomic Encyclopedia of Type Strains, Phase IV (KMG-IV): sequencing the most valuable type-strain genomes for metagenomic binning, comparative biology and taxonomic classification.</title>
        <authorList>
            <person name="Goeker M."/>
        </authorList>
    </citation>
    <scope>NUCLEOTIDE SEQUENCE [LARGE SCALE GENOMIC DNA]</scope>
    <source>
        <strain evidence="4 5">DSM 102044</strain>
    </source>
</reference>
<accession>A0A841MN85</accession>
<dbReference type="InterPro" id="IPR050745">
    <property type="entry name" value="Multifunctional_regulatory"/>
</dbReference>
<dbReference type="PROSITE" id="PS50297">
    <property type="entry name" value="ANK_REP_REGION"/>
    <property type="match status" value="1"/>
</dbReference>
<keyword evidence="1" id="KW-0677">Repeat</keyword>
<proteinExistence type="predicted"/>
<sequence>MKIFTQKVKKLIERKDFQVLAKLLSENPNLANEEITIPFEFFCRQKEHPLHRICDAIFARKISDDDGIIFAKIFLENGAKIDGNKINGGGTPILAAASLHAEKLGIFYIERGADIHYTYQNNGETALHWAAFCGRDKLVDRLIRSGTKIDGQDKTYNSTPLGWAIHSLQSNDTVNKFHQVDCIKLLLQHGAEAKKLDKGKNDYLQLMAKNDLELQTLMN</sequence>
<dbReference type="PANTHER" id="PTHR24189">
    <property type="entry name" value="MYOTROPHIN"/>
    <property type="match status" value="1"/>
</dbReference>
<name>A0A841MN85_9BACT</name>
<evidence type="ECO:0000256" key="3">
    <source>
        <dbReference type="PROSITE-ProRule" id="PRU00023"/>
    </source>
</evidence>
<keyword evidence="2 3" id="KW-0040">ANK repeat</keyword>
<comment type="caution">
    <text evidence="4">The sequence shown here is derived from an EMBL/GenBank/DDBJ whole genome shotgun (WGS) entry which is preliminary data.</text>
</comment>
<dbReference type="PROSITE" id="PS50088">
    <property type="entry name" value="ANK_REPEAT"/>
    <property type="match status" value="1"/>
</dbReference>
<dbReference type="Pfam" id="PF12796">
    <property type="entry name" value="Ank_2"/>
    <property type="match status" value="1"/>
</dbReference>
<dbReference type="SUPFAM" id="SSF48403">
    <property type="entry name" value="Ankyrin repeat"/>
    <property type="match status" value="1"/>
</dbReference>
<dbReference type="PRINTS" id="PR01415">
    <property type="entry name" value="ANKYRIN"/>
</dbReference>
<gene>
    <name evidence="4" type="ORF">FHS59_002605</name>
</gene>
<evidence type="ECO:0000313" key="5">
    <source>
        <dbReference type="Proteomes" id="UP000588604"/>
    </source>
</evidence>
<dbReference type="AlphaFoldDB" id="A0A841MN85"/>
<dbReference type="RefSeq" id="WP_184495533.1">
    <property type="nucleotide sequence ID" value="NZ_JACIJO010000002.1"/>
</dbReference>
<protein>
    <submittedName>
        <fullName evidence="4">Ankyrin repeat protein</fullName>
    </submittedName>
</protein>
<dbReference type="PANTHER" id="PTHR24189:SF50">
    <property type="entry name" value="ANKYRIN REPEAT AND SOCS BOX PROTEIN 2"/>
    <property type="match status" value="1"/>
</dbReference>
<dbReference type="SMART" id="SM00248">
    <property type="entry name" value="ANK"/>
    <property type="match status" value="2"/>
</dbReference>
<dbReference type="InterPro" id="IPR002110">
    <property type="entry name" value="Ankyrin_rpt"/>
</dbReference>
<keyword evidence="5" id="KW-1185">Reference proteome</keyword>
<evidence type="ECO:0000256" key="1">
    <source>
        <dbReference type="ARBA" id="ARBA00022737"/>
    </source>
</evidence>
<evidence type="ECO:0000256" key="2">
    <source>
        <dbReference type="ARBA" id="ARBA00023043"/>
    </source>
</evidence>
<dbReference type="Proteomes" id="UP000588604">
    <property type="component" value="Unassembled WGS sequence"/>
</dbReference>